<evidence type="ECO:0000256" key="8">
    <source>
        <dbReference type="ARBA" id="ARBA00038263"/>
    </source>
</evidence>
<dbReference type="KEGG" id="bvo:Pan97_11630"/>
<keyword evidence="7 11" id="KW-0456">Lyase</keyword>
<comment type="similarity">
    <text evidence="8">Belongs to the polysaccharide lyase 9 family.</text>
</comment>
<feature type="chain" id="PRO_5021901277" evidence="9">
    <location>
        <begin position="22"/>
        <end position="442"/>
    </location>
</feature>
<dbReference type="PANTHER" id="PTHR40088">
    <property type="entry name" value="PECTATE LYASE (EUROFUNG)"/>
    <property type="match status" value="1"/>
</dbReference>
<dbReference type="RefSeq" id="WP_144971153.1">
    <property type="nucleotide sequence ID" value="NZ_CP036289.1"/>
</dbReference>
<keyword evidence="5 9" id="KW-0732">Signal</keyword>
<feature type="signal peptide" evidence="9">
    <location>
        <begin position="1"/>
        <end position="21"/>
    </location>
</feature>
<dbReference type="InterPro" id="IPR052052">
    <property type="entry name" value="Polysaccharide_Lyase_9"/>
</dbReference>
<evidence type="ECO:0000256" key="4">
    <source>
        <dbReference type="ARBA" id="ARBA00022723"/>
    </source>
</evidence>
<dbReference type="GO" id="GO:0030570">
    <property type="term" value="F:pectate lyase activity"/>
    <property type="evidence" value="ECO:0007669"/>
    <property type="project" value="UniProtKB-EC"/>
</dbReference>
<accession>A0A518C4K6</accession>
<evidence type="ECO:0000256" key="1">
    <source>
        <dbReference type="ARBA" id="ARBA00001913"/>
    </source>
</evidence>
<keyword evidence="12" id="KW-1185">Reference proteome</keyword>
<comment type="cofactor">
    <cofactor evidence="1">
        <name>Ca(2+)</name>
        <dbReference type="ChEBI" id="CHEBI:29108"/>
    </cofactor>
</comment>
<gene>
    <name evidence="11" type="primary">pelL</name>
    <name evidence="11" type="ORF">Pan97_11630</name>
</gene>
<feature type="domain" description="Pel9A-like right handed beta-helix region" evidence="10">
    <location>
        <begin position="21"/>
        <end position="355"/>
    </location>
</feature>
<protein>
    <submittedName>
        <fullName evidence="11">Pectate lyase L</fullName>
        <ecNumber evidence="11">4.2.2.2</ecNumber>
    </submittedName>
</protein>
<evidence type="ECO:0000256" key="9">
    <source>
        <dbReference type="SAM" id="SignalP"/>
    </source>
</evidence>
<evidence type="ECO:0000256" key="5">
    <source>
        <dbReference type="ARBA" id="ARBA00022729"/>
    </source>
</evidence>
<evidence type="ECO:0000259" key="10">
    <source>
        <dbReference type="Pfam" id="PF22842"/>
    </source>
</evidence>
<dbReference type="GO" id="GO:0046872">
    <property type="term" value="F:metal ion binding"/>
    <property type="evidence" value="ECO:0007669"/>
    <property type="project" value="UniProtKB-KW"/>
</dbReference>
<keyword evidence="3" id="KW-0964">Secreted</keyword>
<proteinExistence type="inferred from homology"/>
<evidence type="ECO:0000256" key="7">
    <source>
        <dbReference type="ARBA" id="ARBA00023239"/>
    </source>
</evidence>
<sequence length="442" mass="48704" precursor="true">MTTARWLSLTILLSVSSWSSAAEYFVAPDGLDSSPGTKEAPFASIQHAETIAEPGDTVYLRGGTYRMQEADIARKWRIWAYVIHLRKSGQEGQPIRYFAYENERPVFDFSDVKPEGHRVHAFQVEGSWLHLRGIEVVGVQVTLSGHTQSICFASEGKHNVFEQLSMHDGHAIGIYAVRGSDCLYLNCDAYNNHDPVSQDGRGGNVDGFGCHPERGAKNNVFRGCRAWFNSDDGFDCISASEAVRFENCWAFWNGYSPEFEARADGNGFKAGGYGISPNPKAPPEIPRHVIQNCVAVGNKNSGFYANHHPGGCDWLNNTAYRNGANFNMLNRSTDFQRDVPGFGHVLKNNLAYGGRRAIVNVNLSECTLEANTFDNEIEVTNEDFVELQDNQQLTGARQPDGSLPEMTLLKPSPQSKLIDAGVDVGLPYSGKAPDIGAFEVPQ</sequence>
<dbReference type="EMBL" id="CP036289">
    <property type="protein sequence ID" value="QDU74158.1"/>
    <property type="molecule type" value="Genomic_DNA"/>
</dbReference>
<dbReference type="AlphaFoldDB" id="A0A518C4K6"/>
<dbReference type="InterPro" id="IPR011050">
    <property type="entry name" value="Pectin_lyase_fold/virulence"/>
</dbReference>
<dbReference type="PANTHER" id="PTHR40088:SF1">
    <property type="entry name" value="PECTATE LYASE PEL9"/>
    <property type="match status" value="1"/>
</dbReference>
<evidence type="ECO:0000256" key="2">
    <source>
        <dbReference type="ARBA" id="ARBA00004613"/>
    </source>
</evidence>
<evidence type="ECO:0000313" key="12">
    <source>
        <dbReference type="Proteomes" id="UP000318626"/>
    </source>
</evidence>
<name>A0A518C4K6_9BACT</name>
<dbReference type="InterPro" id="IPR012334">
    <property type="entry name" value="Pectin_lyas_fold"/>
</dbReference>
<organism evidence="11 12">
    <name type="scientific">Bremerella volcania</name>
    <dbReference type="NCBI Taxonomy" id="2527984"/>
    <lineage>
        <taxon>Bacteria</taxon>
        <taxon>Pseudomonadati</taxon>
        <taxon>Planctomycetota</taxon>
        <taxon>Planctomycetia</taxon>
        <taxon>Pirellulales</taxon>
        <taxon>Pirellulaceae</taxon>
        <taxon>Bremerella</taxon>
    </lineage>
</organism>
<keyword evidence="4" id="KW-0479">Metal-binding</keyword>
<dbReference type="Proteomes" id="UP000318626">
    <property type="component" value="Chromosome"/>
</dbReference>
<dbReference type="EC" id="4.2.2.2" evidence="11"/>
<dbReference type="Gene3D" id="2.160.20.10">
    <property type="entry name" value="Single-stranded right-handed beta-helix, Pectin lyase-like"/>
    <property type="match status" value="1"/>
</dbReference>
<dbReference type="Pfam" id="PF22842">
    <property type="entry name" value="Pel9A-like_beta_helix"/>
    <property type="match status" value="1"/>
</dbReference>
<reference evidence="12" key="1">
    <citation type="submission" date="2019-02" db="EMBL/GenBank/DDBJ databases">
        <title>Deep-cultivation of Planctomycetes and their phenomic and genomic characterization uncovers novel biology.</title>
        <authorList>
            <person name="Wiegand S."/>
            <person name="Jogler M."/>
            <person name="Boedeker C."/>
            <person name="Pinto D."/>
            <person name="Vollmers J."/>
            <person name="Rivas-Marin E."/>
            <person name="Kohn T."/>
            <person name="Peeters S.H."/>
            <person name="Heuer A."/>
            <person name="Rast P."/>
            <person name="Oberbeckmann S."/>
            <person name="Bunk B."/>
            <person name="Jeske O."/>
            <person name="Meyerdierks A."/>
            <person name="Storesund J.E."/>
            <person name="Kallscheuer N."/>
            <person name="Luecker S."/>
            <person name="Lage O.M."/>
            <person name="Pohl T."/>
            <person name="Merkel B.J."/>
            <person name="Hornburger P."/>
            <person name="Mueller R.-W."/>
            <person name="Bruemmer F."/>
            <person name="Labrenz M."/>
            <person name="Spormann A.M."/>
            <person name="Op den Camp H."/>
            <person name="Overmann J."/>
            <person name="Amann R."/>
            <person name="Jetten M.S.M."/>
            <person name="Mascher T."/>
            <person name="Medema M.H."/>
            <person name="Devos D.P."/>
            <person name="Kaster A.-K."/>
            <person name="Ovreas L."/>
            <person name="Rohde M."/>
            <person name="Galperin M.Y."/>
            <person name="Jogler C."/>
        </authorList>
    </citation>
    <scope>NUCLEOTIDE SEQUENCE [LARGE SCALE GENOMIC DNA]</scope>
    <source>
        <strain evidence="12">Pan97</strain>
    </source>
</reference>
<keyword evidence="6" id="KW-0106">Calcium</keyword>
<dbReference type="SUPFAM" id="SSF51126">
    <property type="entry name" value="Pectin lyase-like"/>
    <property type="match status" value="1"/>
</dbReference>
<dbReference type="OrthoDB" id="8660908at2"/>
<evidence type="ECO:0000256" key="3">
    <source>
        <dbReference type="ARBA" id="ARBA00022525"/>
    </source>
</evidence>
<evidence type="ECO:0000313" key="11">
    <source>
        <dbReference type="EMBL" id="QDU74158.1"/>
    </source>
</evidence>
<evidence type="ECO:0000256" key="6">
    <source>
        <dbReference type="ARBA" id="ARBA00022837"/>
    </source>
</evidence>
<dbReference type="GO" id="GO:0005576">
    <property type="term" value="C:extracellular region"/>
    <property type="evidence" value="ECO:0007669"/>
    <property type="project" value="UniProtKB-SubCell"/>
</dbReference>
<dbReference type="InterPro" id="IPR053868">
    <property type="entry name" value="Pel9A-like_beta_helix"/>
</dbReference>
<comment type="subcellular location">
    <subcellularLocation>
        <location evidence="2">Secreted</location>
    </subcellularLocation>
</comment>